<dbReference type="InterPro" id="IPR000719">
    <property type="entry name" value="Prot_kinase_dom"/>
</dbReference>
<keyword evidence="7 12" id="KW-0418">Kinase</keyword>
<sequence length="278" mass="32098">MFPKDSGGYNSIIMLPKDSGGKMATLVEPHKRIKPKYSLIEQICRGLYVVVCSAISKETNEKVAMKKISNVFDNLIDALRTLWEMKLLRHVRHENVITLKDVMILDQKTTCFKDVYLVYELMDTNIRHIMKSSQRISNDHCLNYLRSVNILHRDLKRENLLVNANCDLKISDFGLHVTNYGTSIDVWSVRCIFAEILGRKPIFPGKDSLHQMKLIIIVLRSQHASDLEFIDNPKAKEFIKSPPYIQGTHFSQLYQQADPLAIDFFTKKSMQHPYLADL</sequence>
<reference evidence="12 14" key="1">
    <citation type="journal article" date="2011" name="Nature">
        <title>The Medicago genome provides insight into the evolution of rhizobial symbioses.</title>
        <authorList>
            <person name="Young N.D."/>
            <person name="Debelle F."/>
            <person name="Oldroyd G.E."/>
            <person name="Geurts R."/>
            <person name="Cannon S.B."/>
            <person name="Udvardi M.K."/>
            <person name="Benedito V.A."/>
            <person name="Mayer K.F."/>
            <person name="Gouzy J."/>
            <person name="Schoof H."/>
            <person name="Van de Peer Y."/>
            <person name="Proost S."/>
            <person name="Cook D.R."/>
            <person name="Meyers B.C."/>
            <person name="Spannagl M."/>
            <person name="Cheung F."/>
            <person name="De Mita S."/>
            <person name="Krishnakumar V."/>
            <person name="Gundlach H."/>
            <person name="Zhou S."/>
            <person name="Mudge J."/>
            <person name="Bharti A.K."/>
            <person name="Murray J.D."/>
            <person name="Naoumkina M.A."/>
            <person name="Rosen B."/>
            <person name="Silverstein K.A."/>
            <person name="Tang H."/>
            <person name="Rombauts S."/>
            <person name="Zhao P.X."/>
            <person name="Zhou P."/>
            <person name="Barbe V."/>
            <person name="Bardou P."/>
            <person name="Bechner M."/>
            <person name="Bellec A."/>
            <person name="Berger A."/>
            <person name="Berges H."/>
            <person name="Bidwell S."/>
            <person name="Bisseling T."/>
            <person name="Choisne N."/>
            <person name="Couloux A."/>
            <person name="Denny R."/>
            <person name="Deshpande S."/>
            <person name="Dai X."/>
            <person name="Doyle J.J."/>
            <person name="Dudez A.M."/>
            <person name="Farmer A.D."/>
            <person name="Fouteau S."/>
            <person name="Franken C."/>
            <person name="Gibelin C."/>
            <person name="Gish J."/>
            <person name="Goldstein S."/>
            <person name="Gonzalez A.J."/>
            <person name="Green P.J."/>
            <person name="Hallab A."/>
            <person name="Hartog M."/>
            <person name="Hua A."/>
            <person name="Humphray S.J."/>
            <person name="Jeong D.H."/>
            <person name="Jing Y."/>
            <person name="Jocker A."/>
            <person name="Kenton S.M."/>
            <person name="Kim D.J."/>
            <person name="Klee K."/>
            <person name="Lai H."/>
            <person name="Lang C."/>
            <person name="Lin S."/>
            <person name="Macmil S.L."/>
            <person name="Magdelenat G."/>
            <person name="Matthews L."/>
            <person name="McCorrison J."/>
            <person name="Monaghan E.L."/>
            <person name="Mun J.H."/>
            <person name="Najar F.Z."/>
            <person name="Nicholson C."/>
            <person name="Noirot C."/>
            <person name="O'Bleness M."/>
            <person name="Paule C.R."/>
            <person name="Poulain J."/>
            <person name="Prion F."/>
            <person name="Qin B."/>
            <person name="Qu C."/>
            <person name="Retzel E.F."/>
            <person name="Riddle C."/>
            <person name="Sallet E."/>
            <person name="Samain S."/>
            <person name="Samson N."/>
            <person name="Sanders I."/>
            <person name="Saurat O."/>
            <person name="Scarpelli C."/>
            <person name="Schiex T."/>
            <person name="Segurens B."/>
            <person name="Severin A.J."/>
            <person name="Sherrier D.J."/>
            <person name="Shi R."/>
            <person name="Sims S."/>
            <person name="Singer S.R."/>
            <person name="Sinharoy S."/>
            <person name="Sterck L."/>
            <person name="Viollet A."/>
            <person name="Wang B.B."/>
            <person name="Wang K."/>
            <person name="Wang M."/>
            <person name="Wang X."/>
            <person name="Warfsmann J."/>
            <person name="Weissenbach J."/>
            <person name="White D.D."/>
            <person name="White J.D."/>
            <person name="Wiley G.B."/>
            <person name="Wincker P."/>
            <person name="Xing Y."/>
            <person name="Yang L."/>
            <person name="Yao Z."/>
            <person name="Ying F."/>
            <person name="Zhai J."/>
            <person name="Zhou L."/>
            <person name="Zuber A."/>
            <person name="Denarie J."/>
            <person name="Dixon R.A."/>
            <person name="May G.D."/>
            <person name="Schwartz D.C."/>
            <person name="Rogers J."/>
            <person name="Quetier F."/>
            <person name="Town C.D."/>
            <person name="Roe B.A."/>
        </authorList>
    </citation>
    <scope>NUCLEOTIDE SEQUENCE [LARGE SCALE GENOMIC DNA]</scope>
    <source>
        <strain evidence="12">A17</strain>
        <strain evidence="13 14">cv. Jemalong A17</strain>
    </source>
</reference>
<evidence type="ECO:0000313" key="12">
    <source>
        <dbReference type="EMBL" id="AES70612.1"/>
    </source>
</evidence>
<dbReference type="GO" id="GO:0005524">
    <property type="term" value="F:ATP binding"/>
    <property type="evidence" value="ECO:0007669"/>
    <property type="project" value="UniProtKB-KW"/>
</dbReference>
<dbReference type="GO" id="GO:0004707">
    <property type="term" value="F:MAP kinase activity"/>
    <property type="evidence" value="ECO:0007669"/>
    <property type="project" value="UniProtKB-EC"/>
</dbReference>
<dbReference type="PANTHER" id="PTHR24055">
    <property type="entry name" value="MITOGEN-ACTIVATED PROTEIN KINASE"/>
    <property type="match status" value="1"/>
</dbReference>
<dbReference type="EC" id="2.7.11.24" evidence="2"/>
<name>G7IV24_MEDTR</name>
<proteinExistence type="inferred from homology"/>
<keyword evidence="6" id="KW-0547">Nucleotide-binding</keyword>
<evidence type="ECO:0000256" key="1">
    <source>
        <dbReference type="ARBA" id="ARBA00008832"/>
    </source>
</evidence>
<keyword evidence="5" id="KW-0808">Transferase</keyword>
<evidence type="ECO:0000256" key="4">
    <source>
        <dbReference type="ARBA" id="ARBA00022553"/>
    </source>
</evidence>
<dbReference type="EnsemblPlants" id="AES70612">
    <property type="protein sequence ID" value="AES70612"/>
    <property type="gene ID" value="MTR_3g060350"/>
</dbReference>
<dbReference type="Proteomes" id="UP000002051">
    <property type="component" value="Chromosome 3"/>
</dbReference>
<keyword evidence="8" id="KW-0067">ATP-binding</keyword>
<dbReference type="InterPro" id="IPR050117">
    <property type="entry name" value="MAPK"/>
</dbReference>
<evidence type="ECO:0000313" key="14">
    <source>
        <dbReference type="Proteomes" id="UP000002051"/>
    </source>
</evidence>
<evidence type="ECO:0000256" key="6">
    <source>
        <dbReference type="ARBA" id="ARBA00022741"/>
    </source>
</evidence>
<dbReference type="SMART" id="SM00220">
    <property type="entry name" value="S_TKc"/>
    <property type="match status" value="1"/>
</dbReference>
<dbReference type="InterPro" id="IPR008271">
    <property type="entry name" value="Ser/Thr_kinase_AS"/>
</dbReference>
<evidence type="ECO:0000256" key="10">
    <source>
        <dbReference type="ARBA" id="ARBA00048312"/>
    </source>
</evidence>
<dbReference type="GO" id="GO:0035556">
    <property type="term" value="P:intracellular signal transduction"/>
    <property type="evidence" value="ECO:0000318"/>
    <property type="project" value="GO_Central"/>
</dbReference>
<evidence type="ECO:0000256" key="3">
    <source>
        <dbReference type="ARBA" id="ARBA00022527"/>
    </source>
</evidence>
<evidence type="ECO:0000313" key="13">
    <source>
        <dbReference type="EnsemblPlants" id="AES70612"/>
    </source>
</evidence>
<dbReference type="PROSITE" id="PS50011">
    <property type="entry name" value="PROTEIN_KINASE_DOM"/>
    <property type="match status" value="1"/>
</dbReference>
<keyword evidence="3" id="KW-0723">Serine/threonine-protein kinase</keyword>
<keyword evidence="4" id="KW-0597">Phosphoprotein</keyword>
<reference evidence="13" key="3">
    <citation type="submission" date="2015-04" db="UniProtKB">
        <authorList>
            <consortium name="EnsemblPlants"/>
        </authorList>
    </citation>
    <scope>IDENTIFICATION</scope>
    <source>
        <strain evidence="13">cv. Jemalong A17</strain>
    </source>
</reference>
<reference evidence="12 14" key="2">
    <citation type="journal article" date="2014" name="BMC Genomics">
        <title>An improved genome release (version Mt4.0) for the model legume Medicago truncatula.</title>
        <authorList>
            <person name="Tang H."/>
            <person name="Krishnakumar V."/>
            <person name="Bidwell S."/>
            <person name="Rosen B."/>
            <person name="Chan A."/>
            <person name="Zhou S."/>
            <person name="Gentzbittel L."/>
            <person name="Childs K.L."/>
            <person name="Yandell M."/>
            <person name="Gundlach H."/>
            <person name="Mayer K.F."/>
            <person name="Schwartz D.C."/>
            <person name="Town C.D."/>
        </authorList>
    </citation>
    <scope>GENOME REANNOTATION</scope>
    <source>
        <strain evidence="13 14">cv. Jemalong A17</strain>
    </source>
</reference>
<dbReference type="Pfam" id="PF00069">
    <property type="entry name" value="Pkinase"/>
    <property type="match status" value="1"/>
</dbReference>
<dbReference type="AlphaFoldDB" id="G7IV24"/>
<dbReference type="InterPro" id="IPR011009">
    <property type="entry name" value="Kinase-like_dom_sf"/>
</dbReference>
<evidence type="ECO:0000256" key="7">
    <source>
        <dbReference type="ARBA" id="ARBA00022777"/>
    </source>
</evidence>
<protein>
    <recommendedName>
        <fullName evidence="2">mitogen-activated protein kinase</fullName>
        <ecNumber evidence="2">2.7.11.24</ecNumber>
    </recommendedName>
</protein>
<dbReference type="GO" id="GO:0005634">
    <property type="term" value="C:nucleus"/>
    <property type="evidence" value="ECO:0000318"/>
    <property type="project" value="GO_Central"/>
</dbReference>
<dbReference type="GO" id="GO:0005737">
    <property type="term" value="C:cytoplasm"/>
    <property type="evidence" value="ECO:0000318"/>
    <property type="project" value="GO_Central"/>
</dbReference>
<dbReference type="Gene3D" id="1.10.510.10">
    <property type="entry name" value="Transferase(Phosphotransferase) domain 1"/>
    <property type="match status" value="2"/>
</dbReference>
<evidence type="ECO:0000256" key="5">
    <source>
        <dbReference type="ARBA" id="ARBA00022679"/>
    </source>
</evidence>
<dbReference type="GO" id="GO:0004674">
    <property type="term" value="F:protein serine/threonine kinase activity"/>
    <property type="evidence" value="ECO:0000318"/>
    <property type="project" value="GO_Central"/>
</dbReference>
<dbReference type="HOGENOM" id="CLU_000288_181_1_1"/>
<dbReference type="OMA" id="IENPRAN"/>
<gene>
    <name evidence="12" type="ordered locus">MTR_3g060350</name>
</gene>
<keyword evidence="14" id="KW-1185">Reference proteome</keyword>
<dbReference type="PaxDb" id="3880-AES70612"/>
<dbReference type="SUPFAM" id="SSF56112">
    <property type="entry name" value="Protein kinase-like (PK-like)"/>
    <property type="match status" value="1"/>
</dbReference>
<comment type="catalytic activity">
    <reaction evidence="10">
        <text>L-seryl-[protein] + ATP = O-phospho-L-seryl-[protein] + ADP + H(+)</text>
        <dbReference type="Rhea" id="RHEA:17989"/>
        <dbReference type="Rhea" id="RHEA-COMP:9863"/>
        <dbReference type="Rhea" id="RHEA-COMP:11604"/>
        <dbReference type="ChEBI" id="CHEBI:15378"/>
        <dbReference type="ChEBI" id="CHEBI:29999"/>
        <dbReference type="ChEBI" id="CHEBI:30616"/>
        <dbReference type="ChEBI" id="CHEBI:83421"/>
        <dbReference type="ChEBI" id="CHEBI:456216"/>
        <dbReference type="EC" id="2.7.11.24"/>
    </reaction>
</comment>
<dbReference type="FunFam" id="3.30.200.20:FF:000046">
    <property type="entry name" value="Mitogen-activated protein kinase"/>
    <property type="match status" value="1"/>
</dbReference>
<feature type="domain" description="Protein kinase" evidence="11">
    <location>
        <begin position="37"/>
        <end position="278"/>
    </location>
</feature>
<evidence type="ECO:0000256" key="9">
    <source>
        <dbReference type="ARBA" id="ARBA00047592"/>
    </source>
</evidence>
<accession>G7IV24</accession>
<evidence type="ECO:0000256" key="2">
    <source>
        <dbReference type="ARBA" id="ARBA00012411"/>
    </source>
</evidence>
<comment type="catalytic activity">
    <reaction evidence="9">
        <text>L-threonyl-[protein] + ATP = O-phospho-L-threonyl-[protein] + ADP + H(+)</text>
        <dbReference type="Rhea" id="RHEA:46608"/>
        <dbReference type="Rhea" id="RHEA-COMP:11060"/>
        <dbReference type="Rhea" id="RHEA-COMP:11605"/>
        <dbReference type="ChEBI" id="CHEBI:15378"/>
        <dbReference type="ChEBI" id="CHEBI:30013"/>
        <dbReference type="ChEBI" id="CHEBI:30616"/>
        <dbReference type="ChEBI" id="CHEBI:61977"/>
        <dbReference type="ChEBI" id="CHEBI:456216"/>
        <dbReference type="EC" id="2.7.11.24"/>
    </reaction>
</comment>
<dbReference type="eggNOG" id="KOG0660">
    <property type="taxonomic scope" value="Eukaryota"/>
</dbReference>
<dbReference type="Gene3D" id="3.30.200.20">
    <property type="entry name" value="Phosphorylase Kinase, domain 1"/>
    <property type="match status" value="1"/>
</dbReference>
<organism evidence="12 14">
    <name type="scientific">Medicago truncatula</name>
    <name type="common">Barrel medic</name>
    <name type="synonym">Medicago tribuloides</name>
    <dbReference type="NCBI Taxonomy" id="3880"/>
    <lineage>
        <taxon>Eukaryota</taxon>
        <taxon>Viridiplantae</taxon>
        <taxon>Streptophyta</taxon>
        <taxon>Embryophyta</taxon>
        <taxon>Tracheophyta</taxon>
        <taxon>Spermatophyta</taxon>
        <taxon>Magnoliopsida</taxon>
        <taxon>eudicotyledons</taxon>
        <taxon>Gunneridae</taxon>
        <taxon>Pentapetalae</taxon>
        <taxon>rosids</taxon>
        <taxon>fabids</taxon>
        <taxon>Fabales</taxon>
        <taxon>Fabaceae</taxon>
        <taxon>Papilionoideae</taxon>
        <taxon>50 kb inversion clade</taxon>
        <taxon>NPAAA clade</taxon>
        <taxon>Hologalegina</taxon>
        <taxon>IRL clade</taxon>
        <taxon>Trifolieae</taxon>
        <taxon>Medicago</taxon>
    </lineage>
</organism>
<dbReference type="PROSITE" id="PS00108">
    <property type="entry name" value="PROTEIN_KINASE_ST"/>
    <property type="match status" value="1"/>
</dbReference>
<comment type="similarity">
    <text evidence="1">Belongs to the protein kinase superfamily. CMGC Ser/Thr protein kinase family. MAP kinase subfamily.</text>
</comment>
<evidence type="ECO:0000256" key="8">
    <source>
        <dbReference type="ARBA" id="ARBA00022840"/>
    </source>
</evidence>
<evidence type="ECO:0000259" key="11">
    <source>
        <dbReference type="PROSITE" id="PS50011"/>
    </source>
</evidence>
<dbReference type="EMBL" id="CM001219">
    <property type="protein sequence ID" value="AES70612.1"/>
    <property type="molecule type" value="Genomic_DNA"/>
</dbReference>
<dbReference type="STRING" id="3880.G7IV24"/>